<dbReference type="Proteomes" id="UP000800041">
    <property type="component" value="Unassembled WGS sequence"/>
</dbReference>
<reference evidence="2" key="1">
    <citation type="journal article" date="2020" name="Stud. Mycol.">
        <title>101 Dothideomycetes genomes: a test case for predicting lifestyles and emergence of pathogens.</title>
        <authorList>
            <person name="Haridas S."/>
            <person name="Albert R."/>
            <person name="Binder M."/>
            <person name="Bloem J."/>
            <person name="Labutti K."/>
            <person name="Salamov A."/>
            <person name="Andreopoulos B."/>
            <person name="Baker S."/>
            <person name="Barry K."/>
            <person name="Bills G."/>
            <person name="Bluhm B."/>
            <person name="Cannon C."/>
            <person name="Castanera R."/>
            <person name="Culley D."/>
            <person name="Daum C."/>
            <person name="Ezra D."/>
            <person name="Gonzalez J."/>
            <person name="Henrissat B."/>
            <person name="Kuo A."/>
            <person name="Liang C."/>
            <person name="Lipzen A."/>
            <person name="Lutzoni F."/>
            <person name="Magnuson J."/>
            <person name="Mondo S."/>
            <person name="Nolan M."/>
            <person name="Ohm R."/>
            <person name="Pangilinan J."/>
            <person name="Park H.-J."/>
            <person name="Ramirez L."/>
            <person name="Alfaro M."/>
            <person name="Sun H."/>
            <person name="Tritt A."/>
            <person name="Yoshinaga Y."/>
            <person name="Zwiers L.-H."/>
            <person name="Turgeon B."/>
            <person name="Goodwin S."/>
            <person name="Spatafora J."/>
            <person name="Crous P."/>
            <person name="Grigoriev I."/>
        </authorList>
    </citation>
    <scope>NUCLEOTIDE SEQUENCE</scope>
    <source>
        <strain evidence="2">CBS 113979</strain>
    </source>
</reference>
<evidence type="ECO:0000313" key="2">
    <source>
        <dbReference type="EMBL" id="KAF1991298.1"/>
    </source>
</evidence>
<dbReference type="AlphaFoldDB" id="A0A6G1HED6"/>
<feature type="compositionally biased region" description="Polar residues" evidence="1">
    <location>
        <begin position="11"/>
        <end position="25"/>
    </location>
</feature>
<dbReference type="EMBL" id="ML977140">
    <property type="protein sequence ID" value="KAF1991298.1"/>
    <property type="molecule type" value="Genomic_DNA"/>
</dbReference>
<organism evidence="2 3">
    <name type="scientific">Aulographum hederae CBS 113979</name>
    <dbReference type="NCBI Taxonomy" id="1176131"/>
    <lineage>
        <taxon>Eukaryota</taxon>
        <taxon>Fungi</taxon>
        <taxon>Dikarya</taxon>
        <taxon>Ascomycota</taxon>
        <taxon>Pezizomycotina</taxon>
        <taxon>Dothideomycetes</taxon>
        <taxon>Pleosporomycetidae</taxon>
        <taxon>Aulographales</taxon>
        <taxon>Aulographaceae</taxon>
    </lineage>
</organism>
<protein>
    <submittedName>
        <fullName evidence="2">Uncharacterized protein</fullName>
    </submittedName>
</protein>
<accession>A0A6G1HED6</accession>
<feature type="region of interest" description="Disordered" evidence="1">
    <location>
        <begin position="1"/>
        <end position="28"/>
    </location>
</feature>
<evidence type="ECO:0000313" key="3">
    <source>
        <dbReference type="Proteomes" id="UP000800041"/>
    </source>
</evidence>
<evidence type="ECO:0000256" key="1">
    <source>
        <dbReference type="SAM" id="MobiDB-lite"/>
    </source>
</evidence>
<name>A0A6G1HED6_9PEZI</name>
<gene>
    <name evidence="2" type="ORF">K402DRAFT_389468</name>
</gene>
<sequence>MPGESLRRPYSSATALPTTPWQSRPSSSTQAAKVATAASKSKIPAKVVVPVTAVLVLGVAATQTMSSFTGPRKASVDPMQERNNALLDAYGDGTSLEDLQKAMDSYEKR</sequence>
<keyword evidence="3" id="KW-1185">Reference proteome</keyword>
<dbReference type="OrthoDB" id="3945769at2759"/>
<proteinExistence type="predicted"/>